<evidence type="ECO:0000313" key="1">
    <source>
        <dbReference type="EMBL" id="GIP54421.1"/>
    </source>
</evidence>
<dbReference type="EMBL" id="BOSL01000011">
    <property type="protein sequence ID" value="GIP54421.1"/>
    <property type="molecule type" value="Genomic_DNA"/>
</dbReference>
<reference evidence="1 2" key="1">
    <citation type="submission" date="2021-03" db="EMBL/GenBank/DDBJ databases">
        <title>Antimicrobial resistance genes in bacteria isolated from Japanese honey, and their potential for conferring macrolide and lincosamide resistance in the American foulbrood pathogen Paenibacillus larvae.</title>
        <authorList>
            <person name="Okamoto M."/>
            <person name="Kumagai M."/>
            <person name="Kanamori H."/>
            <person name="Takamatsu D."/>
        </authorList>
    </citation>
    <scope>NUCLEOTIDE SEQUENCE [LARGE SCALE GENOMIC DNA]</scope>
    <source>
        <strain evidence="1 2">J42TS3</strain>
    </source>
</reference>
<accession>A0ABQ4MEK0</accession>
<gene>
    <name evidence="1" type="ORF">J42TS3_34560</name>
</gene>
<evidence type="ECO:0008006" key="3">
    <source>
        <dbReference type="Google" id="ProtNLM"/>
    </source>
</evidence>
<evidence type="ECO:0000313" key="2">
    <source>
        <dbReference type="Proteomes" id="UP000679992"/>
    </source>
</evidence>
<organism evidence="1 2">
    <name type="scientific">Paenibacillus vini</name>
    <dbReference type="NCBI Taxonomy" id="1476024"/>
    <lineage>
        <taxon>Bacteria</taxon>
        <taxon>Bacillati</taxon>
        <taxon>Bacillota</taxon>
        <taxon>Bacilli</taxon>
        <taxon>Bacillales</taxon>
        <taxon>Paenibacillaceae</taxon>
        <taxon>Paenibacillus</taxon>
    </lineage>
</organism>
<dbReference type="Proteomes" id="UP000679992">
    <property type="component" value="Unassembled WGS sequence"/>
</dbReference>
<protein>
    <recommendedName>
        <fullName evidence="3">Bacteriophage SP-beta YorD domain-containing protein</fullName>
    </recommendedName>
</protein>
<proteinExistence type="predicted"/>
<comment type="caution">
    <text evidence="1">The sequence shown here is derived from an EMBL/GenBank/DDBJ whole genome shotgun (WGS) entry which is preliminary data.</text>
</comment>
<keyword evidence="2" id="KW-1185">Reference proteome</keyword>
<name>A0ABQ4MEK0_9BACL</name>
<sequence length="191" mass="21310">MKAVPKVNVDGFYIEDTLVDDAFSGVVPFYSEQEYGFLNNELDQENTGSTKSEISGYTVGIPVIPGLFIPRFDIKAWNDYQDAIKEAQEAYRELYSDWSAKPEDKRGEPPKASNPIQPTLWVEGLSPEEIEELTKPIPQEPTELDRIGAELVARELEALELKHQNEALGAQIVGLELRLLSVENQGGTTNV</sequence>